<dbReference type="PANTHER" id="PTHR23319">
    <property type="entry name" value="GRAM DOMAIN CONTAINING 1B, ISOFORM E"/>
    <property type="match status" value="1"/>
</dbReference>
<feature type="domain" description="VASt" evidence="8">
    <location>
        <begin position="822"/>
        <end position="996"/>
    </location>
</feature>
<dbReference type="Pfam" id="PF02893">
    <property type="entry name" value="GRAM"/>
    <property type="match status" value="1"/>
</dbReference>
<dbReference type="OrthoDB" id="2162691at2759"/>
<evidence type="ECO:0000259" key="8">
    <source>
        <dbReference type="PROSITE" id="PS51778"/>
    </source>
</evidence>
<reference evidence="9 10" key="1">
    <citation type="journal article" date="2018" name="BMC Genomics">
        <title>Comparative genome analyses reveal sequence features reflecting distinct modes of host-adaptation between dicot and monocot powdery mildew.</title>
        <authorList>
            <person name="Wu Y."/>
            <person name="Ma X."/>
            <person name="Pan Z."/>
            <person name="Kale S.D."/>
            <person name="Song Y."/>
            <person name="King H."/>
            <person name="Zhang Q."/>
            <person name="Presley C."/>
            <person name="Deng X."/>
            <person name="Wei C.I."/>
            <person name="Xiao S."/>
        </authorList>
    </citation>
    <scope>NUCLEOTIDE SEQUENCE [LARGE SCALE GENOMIC DNA]</scope>
    <source>
        <strain evidence="9">UCSC1</strain>
    </source>
</reference>
<accession>A0A420J4A6</accession>
<evidence type="ECO:0000313" key="10">
    <source>
        <dbReference type="Proteomes" id="UP000285405"/>
    </source>
</evidence>
<feature type="region of interest" description="Disordered" evidence="6">
    <location>
        <begin position="76"/>
        <end position="102"/>
    </location>
</feature>
<dbReference type="GO" id="GO:0120015">
    <property type="term" value="F:sterol transfer activity"/>
    <property type="evidence" value="ECO:0007669"/>
    <property type="project" value="TreeGrafter"/>
</dbReference>
<evidence type="ECO:0000256" key="2">
    <source>
        <dbReference type="ARBA" id="ARBA00006582"/>
    </source>
</evidence>
<evidence type="ECO:0000313" key="9">
    <source>
        <dbReference type="EMBL" id="RKF81649.1"/>
    </source>
</evidence>
<sequence length="1211" mass="134024">MSFSPEISFSNFRKKSSFFNVASRPRGSCGNRPDEESTRRSLVDPLDTTDHFKEETRRLYQNVLQQMRRESQITARKEYRGESRGDIQSIEQTVQGRNVSDSSNLASMTNAFENPFLEGVNDESSTQHPITSFDDKGRLVAAQDYHTRSRAATLPTKKHTDAAESMQSQSKILPQPSDVDSKRRSTSPVGKLKVALKSRRSTSHLDWKTNSKDFGLFREKPSENSRGSVASRIGSIFHDKREVTPIRPLPLIDRPKQQHSIHAYTSLRTPPSEKITHLISDIPPTPTKNPAQNLSQIPTLSSSGPILSESNVVNPVSETMISSGRVRSGSTTLVPSKLSNITNVPLTPTPENCSTSLGQEGFFSTVISAAQNAANTLSSSIGSNSASSGVKDRICPTDSEKSHIAEDKKITEKSDPAVKTLGTGDLSLGHLGISDNTNNDKAPSNNKGLDNSKGKFEVTHDESNAALSRSFTAGLSLTSDPIGSYMAFDEVPHLGPSRTGYEGMAKEDQTKSNASMFEGYTGTYRSNSNKSGRESRRKRSSSVSNPCIVAGAFAAAVNASTTQPPKITPKITGFAVASKKRNKDFHQLFRSVPEDDYLIEDYSCALQREILAHGRLYVSEGHLCFSSNIFGWVTTLVMSFDEIVSVEKRSTALVFKNGLMITTLHAKNVFASFTSRDSTYDLIVGIWKLGHPYLRNSLNGVHINHTGCEKIEKDDGYNNQSSQSDSDPDLDEEEENDLYEDDDEDEYEKSSNNIGFTNAEECFTGSEFSQKIPSKRGPNAIAPNSASLEKCKEDDGSSIPAAPDFPGPLLHPPTESSDPDSHYSKIIIDELIPAPLGKVWSLIFGAGSQSWLYNFLTVDQKCFDYSLEESAKKPLGLDNKVRNYTYVKPLNGPIGPKQTKCICIETLEFLDFEKYIVVSVTTQTPDVPSGNVFSIKTRYCLSWGPNNGTRLQMSYVIEWTGRSWLKGPIEKGAADGQIQYARDIVGALKSSLSVNRGSTSTPIKGKKGRRKDKEGKSFGRTANGALKSKSNFNDWGILKSSFSFLEPLIDILRPLFSGNILYGILVGFLIASCFRFGLISNRGSQSDLSGHRSPETIAAYEEMWRKEESELWKWLEDRVGMEALRDMSSMPLETKEIDRRLKDETYMQEFEIENAIKVTEKKLEALKKIVEAARDSRIRAGTCDVTETESTQERNCNNEMGHDRVTEHVEI</sequence>
<feature type="region of interest" description="Disordered" evidence="6">
    <location>
        <begin position="503"/>
        <end position="543"/>
    </location>
</feature>
<dbReference type="InterPro" id="IPR031968">
    <property type="entry name" value="VASt"/>
</dbReference>
<feature type="region of interest" description="Disordered" evidence="6">
    <location>
        <begin position="994"/>
        <end position="1020"/>
    </location>
</feature>
<dbReference type="InterPro" id="IPR004182">
    <property type="entry name" value="GRAM"/>
</dbReference>
<name>A0A420J4A6_9PEZI</name>
<dbReference type="GO" id="GO:0032366">
    <property type="term" value="P:intracellular sterol transport"/>
    <property type="evidence" value="ECO:0007669"/>
    <property type="project" value="TreeGrafter"/>
</dbReference>
<organism evidence="9 10">
    <name type="scientific">Golovinomyces cichoracearum</name>
    <dbReference type="NCBI Taxonomy" id="62708"/>
    <lineage>
        <taxon>Eukaryota</taxon>
        <taxon>Fungi</taxon>
        <taxon>Dikarya</taxon>
        <taxon>Ascomycota</taxon>
        <taxon>Pezizomycotina</taxon>
        <taxon>Leotiomycetes</taxon>
        <taxon>Erysiphales</taxon>
        <taxon>Erysiphaceae</taxon>
        <taxon>Golovinomyces</taxon>
    </lineage>
</organism>
<dbReference type="PANTHER" id="PTHR23319:SF4">
    <property type="entry name" value="GRAM DOMAIN CONTAINING 1B, ISOFORM E"/>
    <property type="match status" value="1"/>
</dbReference>
<keyword evidence="3 7" id="KW-0812">Transmembrane</keyword>
<protein>
    <submittedName>
        <fullName evidence="9">Putative gram domain-containing protein</fullName>
    </submittedName>
</protein>
<dbReference type="Gene3D" id="2.30.29.30">
    <property type="entry name" value="Pleckstrin-homology domain (PH domain)/Phosphotyrosine-binding domain (PTB)"/>
    <property type="match status" value="1"/>
</dbReference>
<dbReference type="InterPro" id="IPR051482">
    <property type="entry name" value="Cholesterol_transport"/>
</dbReference>
<dbReference type="GO" id="GO:0005886">
    <property type="term" value="C:plasma membrane"/>
    <property type="evidence" value="ECO:0007669"/>
    <property type="project" value="TreeGrafter"/>
</dbReference>
<dbReference type="PROSITE" id="PS51778">
    <property type="entry name" value="VAST"/>
    <property type="match status" value="1"/>
</dbReference>
<dbReference type="InterPro" id="IPR011993">
    <property type="entry name" value="PH-like_dom_sf"/>
</dbReference>
<dbReference type="GO" id="GO:0005739">
    <property type="term" value="C:mitochondrion"/>
    <property type="evidence" value="ECO:0007669"/>
    <property type="project" value="TreeGrafter"/>
</dbReference>
<feature type="compositionally biased region" description="Acidic residues" evidence="6">
    <location>
        <begin position="726"/>
        <end position="747"/>
    </location>
</feature>
<dbReference type="AlphaFoldDB" id="A0A420J4A6"/>
<feature type="compositionally biased region" description="Polar residues" evidence="6">
    <location>
        <begin position="89"/>
        <end position="102"/>
    </location>
</feature>
<feature type="compositionally biased region" description="Polar residues" evidence="6">
    <location>
        <begin position="434"/>
        <end position="449"/>
    </location>
</feature>
<dbReference type="GO" id="GO:0005789">
    <property type="term" value="C:endoplasmic reticulum membrane"/>
    <property type="evidence" value="ECO:0007669"/>
    <property type="project" value="TreeGrafter"/>
</dbReference>
<dbReference type="Proteomes" id="UP000285405">
    <property type="component" value="Unassembled WGS sequence"/>
</dbReference>
<dbReference type="Pfam" id="PF16016">
    <property type="entry name" value="VASt"/>
    <property type="match status" value="1"/>
</dbReference>
<feature type="region of interest" description="Disordered" evidence="6">
    <location>
        <begin position="788"/>
        <end position="821"/>
    </location>
</feature>
<feature type="transmembrane region" description="Helical" evidence="7">
    <location>
        <begin position="1060"/>
        <end position="1078"/>
    </location>
</feature>
<feature type="compositionally biased region" description="Basic and acidic residues" evidence="6">
    <location>
        <begin position="76"/>
        <end position="85"/>
    </location>
</feature>
<comment type="similarity">
    <text evidence="2">Belongs to the YSP2 family.</text>
</comment>
<feature type="region of interest" description="Disordered" evidence="6">
    <location>
        <begin position="147"/>
        <end position="190"/>
    </location>
</feature>
<dbReference type="GO" id="GO:0140268">
    <property type="term" value="C:endoplasmic reticulum-plasma membrane contact site"/>
    <property type="evidence" value="ECO:0007669"/>
    <property type="project" value="TreeGrafter"/>
</dbReference>
<dbReference type="CDD" id="cd13220">
    <property type="entry name" value="PH-GRAM_GRAMDC"/>
    <property type="match status" value="1"/>
</dbReference>
<feature type="compositionally biased region" description="Basic and acidic residues" evidence="6">
    <location>
        <begin position="390"/>
        <end position="416"/>
    </location>
</feature>
<evidence type="ECO:0000256" key="3">
    <source>
        <dbReference type="ARBA" id="ARBA00022692"/>
    </source>
</evidence>
<feature type="region of interest" description="Disordered" evidence="6">
    <location>
        <begin position="711"/>
        <end position="751"/>
    </location>
</feature>
<dbReference type="GO" id="GO:0032934">
    <property type="term" value="F:sterol binding"/>
    <property type="evidence" value="ECO:0007669"/>
    <property type="project" value="TreeGrafter"/>
</dbReference>
<proteinExistence type="inferred from homology"/>
<evidence type="ECO:0000256" key="6">
    <source>
        <dbReference type="SAM" id="MobiDB-lite"/>
    </source>
</evidence>
<dbReference type="EMBL" id="MCBR01002367">
    <property type="protein sequence ID" value="RKF81649.1"/>
    <property type="molecule type" value="Genomic_DNA"/>
</dbReference>
<evidence type="ECO:0000256" key="5">
    <source>
        <dbReference type="ARBA" id="ARBA00023136"/>
    </source>
</evidence>
<keyword evidence="4 7" id="KW-1133">Transmembrane helix</keyword>
<evidence type="ECO:0000256" key="4">
    <source>
        <dbReference type="ARBA" id="ARBA00022989"/>
    </source>
</evidence>
<dbReference type="GO" id="GO:0032541">
    <property type="term" value="C:cortical endoplasmic reticulum"/>
    <property type="evidence" value="ECO:0007669"/>
    <property type="project" value="TreeGrafter"/>
</dbReference>
<evidence type="ECO:0000256" key="7">
    <source>
        <dbReference type="SAM" id="Phobius"/>
    </source>
</evidence>
<keyword evidence="5 7" id="KW-0472">Membrane</keyword>
<comment type="subcellular location">
    <subcellularLocation>
        <location evidence="1">Membrane</location>
        <topology evidence="1">Single-pass membrane protein</topology>
    </subcellularLocation>
</comment>
<evidence type="ECO:0000256" key="1">
    <source>
        <dbReference type="ARBA" id="ARBA00004167"/>
    </source>
</evidence>
<comment type="caution">
    <text evidence="9">The sequence shown here is derived from an EMBL/GenBank/DDBJ whole genome shotgun (WGS) entry which is preliminary data.</text>
</comment>
<feature type="region of interest" description="Disordered" evidence="6">
    <location>
        <begin position="378"/>
        <end position="453"/>
    </location>
</feature>
<feature type="compositionally biased region" description="Low complexity" evidence="6">
    <location>
        <begin position="378"/>
        <end position="388"/>
    </location>
</feature>
<feature type="region of interest" description="Disordered" evidence="6">
    <location>
        <begin position="21"/>
        <end position="50"/>
    </location>
</feature>
<feature type="compositionally biased region" description="Basic and acidic residues" evidence="6">
    <location>
        <begin position="32"/>
        <end position="50"/>
    </location>
</feature>
<gene>
    <name evidence="9" type="ORF">GcC1_023019</name>
</gene>
<dbReference type="SMART" id="SM00568">
    <property type="entry name" value="GRAM"/>
    <property type="match status" value="1"/>
</dbReference>